<sequence>MTFLAKLNANGKQLINPNDKVAAFVGSSCRGISGITYVASEKNYYAYLTVFSNTQEKLYHLNYMIAQLIKLPQ</sequence>
<dbReference type="Proteomes" id="UP000239522">
    <property type="component" value="Unassembled WGS sequence"/>
</dbReference>
<reference evidence="1 2" key="1">
    <citation type="submission" date="2016-11" db="EMBL/GenBank/DDBJ databases">
        <title>Trade-off between light-utilization and light-protection in marine flavobacteria.</title>
        <authorList>
            <person name="Kumagai Y."/>
        </authorList>
    </citation>
    <scope>NUCLEOTIDE SEQUENCE [LARGE SCALE GENOMIC DNA]</scope>
    <source>
        <strain evidence="1 2">ATCC 700397</strain>
    </source>
</reference>
<dbReference type="RefSeq" id="WP_104808046.1">
    <property type="nucleotide sequence ID" value="NZ_MQUA01000002.1"/>
</dbReference>
<comment type="caution">
    <text evidence="1">The sequence shown here is derived from an EMBL/GenBank/DDBJ whole genome shotgun (WGS) entry which is preliminary data.</text>
</comment>
<protein>
    <submittedName>
        <fullName evidence="1">Uncharacterized protein</fullName>
    </submittedName>
</protein>
<gene>
    <name evidence="1" type="ORF">BST83_00085</name>
</gene>
<accession>A0A2S7L2H5</accession>
<organism evidence="1 2">
    <name type="scientific">Polaribacter filamentus</name>
    <dbReference type="NCBI Taxonomy" id="53483"/>
    <lineage>
        <taxon>Bacteria</taxon>
        <taxon>Pseudomonadati</taxon>
        <taxon>Bacteroidota</taxon>
        <taxon>Flavobacteriia</taxon>
        <taxon>Flavobacteriales</taxon>
        <taxon>Flavobacteriaceae</taxon>
    </lineage>
</organism>
<proteinExistence type="predicted"/>
<dbReference type="AlphaFoldDB" id="A0A2S7L2H5"/>
<name>A0A2S7L2H5_9FLAO</name>
<dbReference type="OrthoDB" id="1086662at2"/>
<evidence type="ECO:0000313" key="1">
    <source>
        <dbReference type="EMBL" id="PQB09090.1"/>
    </source>
</evidence>
<evidence type="ECO:0000313" key="2">
    <source>
        <dbReference type="Proteomes" id="UP000239522"/>
    </source>
</evidence>
<dbReference type="EMBL" id="MQUA01000002">
    <property type="protein sequence ID" value="PQB09090.1"/>
    <property type="molecule type" value="Genomic_DNA"/>
</dbReference>
<keyword evidence="2" id="KW-1185">Reference proteome</keyword>